<evidence type="ECO:0000313" key="1">
    <source>
        <dbReference type="EMBL" id="SQA00133.1"/>
    </source>
</evidence>
<name>A0A1D5A5D4_STAAU</name>
<gene>
    <name evidence="1" type="primary">serA_3</name>
    <name evidence="1" type="ORF">NCTC7878_03290</name>
</gene>
<evidence type="ECO:0000313" key="2">
    <source>
        <dbReference type="Proteomes" id="UP000249913"/>
    </source>
</evidence>
<organism evidence="1 2">
    <name type="scientific">Staphylococcus aureus</name>
    <dbReference type="NCBI Taxonomy" id="1280"/>
    <lineage>
        <taxon>Bacteria</taxon>
        <taxon>Bacillati</taxon>
        <taxon>Bacillota</taxon>
        <taxon>Bacilli</taxon>
        <taxon>Bacillales</taxon>
        <taxon>Staphylococcaceae</taxon>
        <taxon>Staphylococcus</taxon>
    </lineage>
</organism>
<dbReference type="EC" id="1.1.1.95" evidence="1"/>
<proteinExistence type="predicted"/>
<protein>
    <submittedName>
        <fullName evidence="1">D-3-phosphoglycerate dehydrogenase</fullName>
        <ecNumber evidence="1">1.1.1.95</ecNumber>
    </submittedName>
</protein>
<keyword evidence="1" id="KW-0560">Oxidoreductase</keyword>
<accession>A0A1D5A5D4</accession>
<dbReference type="Proteomes" id="UP000249913">
    <property type="component" value="Unassembled WGS sequence"/>
</dbReference>
<dbReference type="AlphaFoldDB" id="A0A1D5A5D4"/>
<sequence length="35" mass="3967">MILSVDQPVSNNIIDELKQVGEYNQIFTTELTVQS</sequence>
<dbReference type="GO" id="GO:0004617">
    <property type="term" value="F:phosphoglycerate dehydrogenase activity"/>
    <property type="evidence" value="ECO:0007669"/>
    <property type="project" value="UniProtKB-EC"/>
</dbReference>
<reference evidence="1 2" key="1">
    <citation type="submission" date="2018-06" db="EMBL/GenBank/DDBJ databases">
        <authorList>
            <consortium name="Pathogen Informatics"/>
            <person name="Doyle S."/>
        </authorList>
    </citation>
    <scope>NUCLEOTIDE SEQUENCE [LARGE SCALE GENOMIC DNA]</scope>
    <source>
        <strain evidence="1 2">NCTC7878</strain>
    </source>
</reference>
<dbReference type="EMBL" id="UAUX01000015">
    <property type="protein sequence ID" value="SQA00133.1"/>
    <property type="molecule type" value="Genomic_DNA"/>
</dbReference>